<dbReference type="InterPro" id="IPR012338">
    <property type="entry name" value="Beta-lactam/transpept-like"/>
</dbReference>
<feature type="signal peptide" evidence="1">
    <location>
        <begin position="1"/>
        <end position="29"/>
    </location>
</feature>
<keyword evidence="4" id="KW-1185">Reference proteome</keyword>
<dbReference type="PROSITE" id="PS51257">
    <property type="entry name" value="PROKAR_LIPOPROTEIN"/>
    <property type="match status" value="1"/>
</dbReference>
<dbReference type="InterPro" id="IPR050491">
    <property type="entry name" value="AmpC-like"/>
</dbReference>
<feature type="chain" id="PRO_5016801678" evidence="1">
    <location>
        <begin position="30"/>
        <end position="403"/>
    </location>
</feature>
<proteinExistence type="predicted"/>
<organism evidence="3 4">
    <name type="scientific">Pseudorhodoferax soli</name>
    <dbReference type="NCBI Taxonomy" id="545864"/>
    <lineage>
        <taxon>Bacteria</taxon>
        <taxon>Pseudomonadati</taxon>
        <taxon>Pseudomonadota</taxon>
        <taxon>Betaproteobacteria</taxon>
        <taxon>Burkholderiales</taxon>
        <taxon>Comamonadaceae</taxon>
    </lineage>
</organism>
<dbReference type="Pfam" id="PF00144">
    <property type="entry name" value="Beta-lactamase"/>
    <property type="match status" value="1"/>
</dbReference>
<dbReference type="SUPFAM" id="SSF56601">
    <property type="entry name" value="beta-lactamase/transpeptidase-like"/>
    <property type="match status" value="1"/>
</dbReference>
<dbReference type="Gene3D" id="3.40.710.10">
    <property type="entry name" value="DD-peptidase/beta-lactamase superfamily"/>
    <property type="match status" value="1"/>
</dbReference>
<dbReference type="InterPro" id="IPR001466">
    <property type="entry name" value="Beta-lactam-related"/>
</dbReference>
<evidence type="ECO:0000259" key="2">
    <source>
        <dbReference type="Pfam" id="PF00144"/>
    </source>
</evidence>
<sequence>MMSIRSPHLPRRRLLLAAGATALLGVACGGGGDDHPALQTIDSSRLQAIVGGIVTEQLVPGAVVLLRTPKGDFTSFTGSNSYRGTAPTSADQHIRVGSVTKTWTGTVILQQVQEGLLQLSDPIARYVDGVPKGGQITIEQLLLMRSGLFNYSTTVAFNQALDDDPARVWRPEEMLALAFAHEQSFDPGTSYEYSNTNTILLGLAAQKVENGKPLSDIMRDRLFRPLGLQHTLLPTADDASLPAPFTRGYQYGTNVQTLHPLPADMQAAARAGTLAPIEHTNSNTSWGWSAGSGISTANDLARYVEAMVGGGLLNPQMQAARIASVRAIVPPVPELGYGWNLARFGALYGHTGEIPGYGTFMGHDPANKVTLIVWVNLETNLEAAGAATDIARKLISEVYRPAE</sequence>
<protein>
    <submittedName>
        <fullName evidence="3">D-alanyl-D-alanine carboxypeptidase</fullName>
    </submittedName>
</protein>
<comment type="caution">
    <text evidence="3">The sequence shown here is derived from an EMBL/GenBank/DDBJ whole genome shotgun (WGS) entry which is preliminary data.</text>
</comment>
<gene>
    <name evidence="3" type="ORF">DES41_106374</name>
</gene>
<dbReference type="EMBL" id="QPJK01000006">
    <property type="protein sequence ID" value="RCW69500.1"/>
    <property type="molecule type" value="Genomic_DNA"/>
</dbReference>
<feature type="domain" description="Beta-lactamase-related" evidence="2">
    <location>
        <begin position="48"/>
        <end position="387"/>
    </location>
</feature>
<keyword evidence="3" id="KW-0378">Hydrolase</keyword>
<evidence type="ECO:0000313" key="3">
    <source>
        <dbReference type="EMBL" id="RCW69500.1"/>
    </source>
</evidence>
<evidence type="ECO:0000256" key="1">
    <source>
        <dbReference type="SAM" id="SignalP"/>
    </source>
</evidence>
<dbReference type="OrthoDB" id="9799367at2"/>
<name>A0A368XNE2_9BURK</name>
<evidence type="ECO:0000313" key="4">
    <source>
        <dbReference type="Proteomes" id="UP000252884"/>
    </source>
</evidence>
<accession>A0A368XNE2</accession>
<keyword evidence="3" id="KW-0121">Carboxypeptidase</keyword>
<dbReference type="AlphaFoldDB" id="A0A368XNE2"/>
<dbReference type="PANTHER" id="PTHR46825">
    <property type="entry name" value="D-ALANYL-D-ALANINE-CARBOXYPEPTIDASE/ENDOPEPTIDASE AMPH"/>
    <property type="match status" value="1"/>
</dbReference>
<dbReference type="GO" id="GO:0004180">
    <property type="term" value="F:carboxypeptidase activity"/>
    <property type="evidence" value="ECO:0007669"/>
    <property type="project" value="UniProtKB-KW"/>
</dbReference>
<keyword evidence="3" id="KW-0645">Protease</keyword>
<dbReference type="Proteomes" id="UP000252884">
    <property type="component" value="Unassembled WGS sequence"/>
</dbReference>
<reference evidence="3 4" key="1">
    <citation type="submission" date="2018-07" db="EMBL/GenBank/DDBJ databases">
        <title>Genomic Encyclopedia of Type Strains, Phase IV (KMG-IV): sequencing the most valuable type-strain genomes for metagenomic binning, comparative biology and taxonomic classification.</title>
        <authorList>
            <person name="Goeker M."/>
        </authorList>
    </citation>
    <scope>NUCLEOTIDE SEQUENCE [LARGE SCALE GENOMIC DNA]</scope>
    <source>
        <strain evidence="3 4">DSM 21634</strain>
    </source>
</reference>
<keyword evidence="1" id="KW-0732">Signal</keyword>
<dbReference type="PANTHER" id="PTHR46825:SF7">
    <property type="entry name" value="D-ALANYL-D-ALANINE CARBOXYPEPTIDASE"/>
    <property type="match status" value="1"/>
</dbReference>